<name>R4WIT0_RIPPE</name>
<dbReference type="GO" id="GO:0005829">
    <property type="term" value="C:cytosol"/>
    <property type="evidence" value="ECO:0007669"/>
    <property type="project" value="UniProtKB-SubCell"/>
</dbReference>
<dbReference type="Pfam" id="PF00406">
    <property type="entry name" value="ADK"/>
    <property type="match status" value="1"/>
</dbReference>
<feature type="binding site" evidence="6">
    <location>
        <position position="53"/>
    </location>
    <ligand>
        <name>AMP</name>
        <dbReference type="ChEBI" id="CHEBI:456215"/>
    </ligand>
</feature>
<comment type="subcellular location">
    <subcellularLocation>
        <location evidence="6">Cytoplasm</location>
        <location evidence="6">Cytosol</location>
    </subcellularLocation>
    <subcellularLocation>
        <location evidence="6">Mitochondrion intermembrane space</location>
    </subcellularLocation>
    <text evidence="6">Predominantly mitochondrial.</text>
</comment>
<sequence>MPPTAAARAQIVPNPQDYNNDKIGAVLLGPAGSGKGTTATKLKERFCLCHLSTGDMLRAEVSSGSPLGNKIKSYLEGGKLVTDDIVVDLIDSQLDKPECRKGFLLDGFPRTVGQADKLDELLERRNTKLDAVIEFKIEDSLLVRRITGRLVHPASGRSYHEEFVPPKVPMTDDVTGEPLIRRSDDNAETLKKRLQSYHDQTKPLVDYYKKKGVHHQIDASLPHPRVYSLVESILYKCLIFKNREESRI</sequence>
<keyword evidence="4 6" id="KW-0067">ATP-binding</keyword>
<dbReference type="InterPro" id="IPR007862">
    <property type="entry name" value="Adenylate_kinase_lid-dom"/>
</dbReference>
<dbReference type="FunFam" id="3.40.50.300:FF:000106">
    <property type="entry name" value="Adenylate kinase mitochondrial"/>
    <property type="match status" value="1"/>
</dbReference>
<evidence type="ECO:0000256" key="2">
    <source>
        <dbReference type="ARBA" id="ARBA00022741"/>
    </source>
</evidence>
<dbReference type="NCBIfam" id="NF011100">
    <property type="entry name" value="PRK14527.1"/>
    <property type="match status" value="1"/>
</dbReference>
<dbReference type="GO" id="GO:0046033">
    <property type="term" value="P:AMP metabolic process"/>
    <property type="evidence" value="ECO:0007669"/>
    <property type="project" value="UniProtKB-UniRule"/>
</dbReference>
<organism evidence="8">
    <name type="scientific">Riptortus pedestris</name>
    <name type="common">Bean bug</name>
    <dbReference type="NCBI Taxonomy" id="329032"/>
    <lineage>
        <taxon>Eukaryota</taxon>
        <taxon>Metazoa</taxon>
        <taxon>Ecdysozoa</taxon>
        <taxon>Arthropoda</taxon>
        <taxon>Hexapoda</taxon>
        <taxon>Insecta</taxon>
        <taxon>Pterygota</taxon>
        <taxon>Neoptera</taxon>
        <taxon>Paraneoptera</taxon>
        <taxon>Hemiptera</taxon>
        <taxon>Heteroptera</taxon>
        <taxon>Panheteroptera</taxon>
        <taxon>Pentatomomorpha</taxon>
        <taxon>Coreoidea</taxon>
        <taxon>Alydidae</taxon>
        <taxon>Riptortus</taxon>
    </lineage>
</organism>
<dbReference type="EC" id="2.7.4.3" evidence="6"/>
<feature type="binding site" evidence="6">
    <location>
        <position position="58"/>
    </location>
    <ligand>
        <name>AMP</name>
        <dbReference type="ChEBI" id="CHEBI:456215"/>
    </ligand>
</feature>
<dbReference type="AlphaFoldDB" id="R4WIT0"/>
<dbReference type="PROSITE" id="PS00113">
    <property type="entry name" value="ADENYLATE_KINASE"/>
    <property type="match status" value="1"/>
</dbReference>
<dbReference type="NCBIfam" id="NF001381">
    <property type="entry name" value="PRK00279.1-3"/>
    <property type="match status" value="1"/>
</dbReference>
<comment type="similarity">
    <text evidence="6">Belongs to the adenylate kinase family. AK2 subfamily.</text>
</comment>
<dbReference type="InterPro" id="IPR028587">
    <property type="entry name" value="AK2"/>
</dbReference>
<dbReference type="EMBL" id="AK417375">
    <property type="protein sequence ID" value="BAN20590.1"/>
    <property type="molecule type" value="mRNA"/>
</dbReference>
<feature type="binding site" evidence="6">
    <location>
        <begin position="79"/>
        <end position="81"/>
    </location>
    <ligand>
        <name>AMP</name>
        <dbReference type="ChEBI" id="CHEBI:456215"/>
    </ligand>
</feature>
<evidence type="ECO:0000259" key="7">
    <source>
        <dbReference type="Pfam" id="PF05191"/>
    </source>
</evidence>
<proteinExistence type="evidence at transcript level"/>
<dbReference type="NCBIfam" id="TIGR01351">
    <property type="entry name" value="adk"/>
    <property type="match status" value="1"/>
</dbReference>
<keyword evidence="3 6" id="KW-0418">Kinase</keyword>
<dbReference type="GO" id="GO:0005758">
    <property type="term" value="C:mitochondrial intermembrane space"/>
    <property type="evidence" value="ECO:0007669"/>
    <property type="project" value="UniProtKB-SubCell"/>
</dbReference>
<comment type="domain">
    <text evidence="6">Consists of three domains, a large central CORE domain and two small peripheral domains, NMPbind and LID, which undergo movements during catalysis. The LID domain closes over the site of phosphoryl transfer upon ATP binding. Assembling and dissambling the active center during each catalytic cycle provides an effective means to prevent ATP hydrolysis.</text>
</comment>
<evidence type="ECO:0000313" key="8">
    <source>
        <dbReference type="EMBL" id="BAN20590.1"/>
    </source>
</evidence>
<evidence type="ECO:0000256" key="1">
    <source>
        <dbReference type="ARBA" id="ARBA00022679"/>
    </source>
</evidence>
<dbReference type="GO" id="GO:0006172">
    <property type="term" value="P:ADP biosynthetic process"/>
    <property type="evidence" value="ECO:0007669"/>
    <property type="project" value="UniProtKB-UniRule"/>
</dbReference>
<feature type="binding site" evidence="6">
    <location>
        <position position="221"/>
    </location>
    <ligand>
        <name>ATP</name>
        <dbReference type="ChEBI" id="CHEBI:30616"/>
    </ligand>
</feature>
<feature type="region of interest" description="NMPbind" evidence="6">
    <location>
        <begin position="52"/>
        <end position="81"/>
    </location>
</feature>
<feature type="region of interest" description="LID" evidence="6">
    <location>
        <begin position="148"/>
        <end position="185"/>
    </location>
</feature>
<keyword evidence="2 6" id="KW-0547">Nucleotide-binding</keyword>
<dbReference type="Gene3D" id="3.40.50.300">
    <property type="entry name" value="P-loop containing nucleotide triphosphate hydrolases"/>
    <property type="match status" value="1"/>
</dbReference>
<feature type="binding site" evidence="6">
    <location>
        <position position="193"/>
    </location>
    <ligand>
        <name>AMP</name>
        <dbReference type="ChEBI" id="CHEBI:456215"/>
    </ligand>
</feature>
<reference evidence="8" key="1">
    <citation type="journal article" date="2013" name="PLoS ONE">
        <title>Gene expression in gut symbiotic organ of stinkbug affected by extracellular bacterial symbiont.</title>
        <authorList>
            <person name="Futahashi R."/>
            <person name="Tanaka K."/>
            <person name="Tanahashi M."/>
            <person name="Nikoh N."/>
            <person name="Kikuchi Y."/>
            <person name="Lee B.L."/>
            <person name="Fukatsu T."/>
        </authorList>
    </citation>
    <scope>NUCLEOTIDE SEQUENCE</scope>
    <source>
        <tissue evidence="8">Midgut</tissue>
    </source>
</reference>
<dbReference type="InterPro" id="IPR006259">
    <property type="entry name" value="Adenyl_kin_sub"/>
</dbReference>
<protein>
    <recommendedName>
        <fullName evidence="6">Adenylate kinase</fullName>
        <ecNumber evidence="6">2.7.4.3</ecNumber>
    </recommendedName>
    <alternativeName>
        <fullName evidence="6">ATP-AMP transphosphorylase</fullName>
    </alternativeName>
    <alternativeName>
        <fullName evidence="6">ATP:AMP phosphotransferase</fullName>
    </alternativeName>
    <alternativeName>
        <fullName evidence="6">Adenylate kinase cytosolic and mitochondrial</fullName>
    </alternativeName>
    <alternativeName>
        <fullName evidence="6">Adenylate monophosphate kinase</fullName>
    </alternativeName>
</protein>
<keyword evidence="6" id="KW-0963">Cytoplasm</keyword>
<dbReference type="InterPro" id="IPR033690">
    <property type="entry name" value="Adenylat_kinase_CS"/>
</dbReference>
<keyword evidence="1 6" id="KW-0808">Transferase</keyword>
<accession>R4WIT0</accession>
<dbReference type="InterPro" id="IPR027417">
    <property type="entry name" value="P-loop_NTPase"/>
</dbReference>
<dbReference type="PRINTS" id="PR00094">
    <property type="entry name" value="ADENYLTKNASE"/>
</dbReference>
<feature type="binding site" evidence="6">
    <location>
        <position position="182"/>
    </location>
    <ligand>
        <name>AMP</name>
        <dbReference type="ChEBI" id="CHEBI:456215"/>
    </ligand>
</feature>
<feature type="binding site" evidence="6">
    <location>
        <position position="114"/>
    </location>
    <ligand>
        <name>AMP</name>
        <dbReference type="ChEBI" id="CHEBI:456215"/>
    </ligand>
</feature>
<dbReference type="InterPro" id="IPR000850">
    <property type="entry name" value="Adenylat/UMP-CMP_kin"/>
</dbReference>
<feature type="binding site" evidence="6">
    <location>
        <begin position="107"/>
        <end position="110"/>
    </location>
    <ligand>
        <name>AMP</name>
        <dbReference type="ChEBI" id="CHEBI:456215"/>
    </ligand>
</feature>
<feature type="binding site" evidence="6">
    <location>
        <begin position="158"/>
        <end position="159"/>
    </location>
    <ligand>
        <name>ATP</name>
        <dbReference type="ChEBI" id="CHEBI:30616"/>
    </ligand>
</feature>
<dbReference type="HAMAP" id="MF_03168">
    <property type="entry name" value="Adenylate_kinase_AK2"/>
    <property type="match status" value="1"/>
</dbReference>
<comment type="catalytic activity">
    <reaction evidence="6">
        <text>AMP + ATP = 2 ADP</text>
        <dbReference type="Rhea" id="RHEA:12973"/>
        <dbReference type="ChEBI" id="CHEBI:30616"/>
        <dbReference type="ChEBI" id="CHEBI:456215"/>
        <dbReference type="ChEBI" id="CHEBI:456216"/>
        <dbReference type="EC" id="2.7.4.3"/>
    </reaction>
</comment>
<dbReference type="GO" id="GO:0004017">
    <property type="term" value="F:AMP kinase activity"/>
    <property type="evidence" value="ECO:0007669"/>
    <property type="project" value="UniProtKB-UniRule"/>
</dbReference>
<dbReference type="GO" id="GO:0046034">
    <property type="term" value="P:ATP metabolic process"/>
    <property type="evidence" value="ECO:0007669"/>
    <property type="project" value="UniProtKB-UniRule"/>
</dbReference>
<dbReference type="Pfam" id="PF05191">
    <property type="entry name" value="ADK_lid"/>
    <property type="match status" value="1"/>
</dbReference>
<feature type="binding site" evidence="6">
    <location>
        <position position="149"/>
    </location>
    <ligand>
        <name>ATP</name>
        <dbReference type="ChEBI" id="CHEBI:30616"/>
    </ligand>
</feature>
<feature type="domain" description="Adenylate kinase active site lid" evidence="7">
    <location>
        <begin position="149"/>
        <end position="184"/>
    </location>
</feature>
<evidence type="ECO:0000256" key="4">
    <source>
        <dbReference type="ARBA" id="ARBA00022840"/>
    </source>
</evidence>
<evidence type="ECO:0000256" key="5">
    <source>
        <dbReference type="ARBA" id="ARBA00023128"/>
    </source>
</evidence>
<comment type="function">
    <text evidence="6">Catalyzes the reversible transfer of the terminal phosphate group between ATP and AMP. Plays an important role in cellular energy homeostasis and in adenine nucleotide metabolism. Adenylate kinase activity is critical for regulation of the phosphate utilization and the AMP de novo biosynthesis pathways.</text>
</comment>
<feature type="binding site" evidence="6">
    <location>
        <begin position="32"/>
        <end position="37"/>
    </location>
    <ligand>
        <name>ATP</name>
        <dbReference type="ChEBI" id="CHEBI:30616"/>
    </ligand>
</feature>
<evidence type="ECO:0000256" key="6">
    <source>
        <dbReference type="HAMAP-Rule" id="MF_03168"/>
    </source>
</evidence>
<dbReference type="CDD" id="cd01428">
    <property type="entry name" value="ADK"/>
    <property type="match status" value="1"/>
</dbReference>
<dbReference type="GO" id="GO:0005524">
    <property type="term" value="F:ATP binding"/>
    <property type="evidence" value="ECO:0007669"/>
    <property type="project" value="UniProtKB-KW"/>
</dbReference>
<comment type="subunit">
    <text evidence="6">Monomer.</text>
</comment>
<keyword evidence="5 6" id="KW-0496">Mitochondrion</keyword>
<dbReference type="PANTHER" id="PTHR23359">
    <property type="entry name" value="NUCLEOTIDE KINASE"/>
    <property type="match status" value="1"/>
</dbReference>
<gene>
    <name evidence="6" type="primary">Ak2</name>
</gene>
<dbReference type="HAMAP" id="MF_00235">
    <property type="entry name" value="Adenylate_kinase_Adk"/>
    <property type="match status" value="1"/>
</dbReference>
<evidence type="ECO:0000256" key="3">
    <source>
        <dbReference type="ARBA" id="ARBA00022777"/>
    </source>
</evidence>
<dbReference type="SUPFAM" id="SSF52540">
    <property type="entry name" value="P-loop containing nucleoside triphosphate hydrolases"/>
    <property type="match status" value="1"/>
</dbReference>